<dbReference type="Proteomes" id="UP000053328">
    <property type="component" value="Unassembled WGS sequence"/>
</dbReference>
<evidence type="ECO:0000313" key="3">
    <source>
        <dbReference type="Proteomes" id="UP000053328"/>
    </source>
</evidence>
<evidence type="ECO:0000256" key="1">
    <source>
        <dbReference type="SAM" id="MobiDB-lite"/>
    </source>
</evidence>
<sequence length="391" mass="39749">MYIPLVTVAAYCVAAFQPALATVHLKVRDLQAAGLRDATFRHSIRGGSSVKDIHRLESRQTAPLLVAPTAECDQYDGCFYVSSGNYTWQLQCTTNYIGSIISTDNADSLAACIESCVTFNAANEPGACLGINFNAANHAAVGQCTQYSDVQDLLLASEEGNVQDSALLILGPDGHIYATPQPAPTFSGAPSQPPTADPVPTSTTSSSNASPSTTAFSTTVSTESPGVGLGTITVTTTLTSTNFVTSCPPGATACLSTSSTLVSPSSISAASSAASSYASSGNEAISTTITPSITPTTQVTTTRSATTTTSTAPGGFVVDAITTLTMVVPVTIYKFQPVDICTGITPSCSLTTLTSTSVGYRTELSCTPSACAGISAGALADAAFAGTCILS</sequence>
<protein>
    <submittedName>
        <fullName evidence="2">Uncharacterized protein</fullName>
    </submittedName>
</protein>
<dbReference type="AlphaFoldDB" id="A0A0D2BA80"/>
<reference evidence="2 3" key="1">
    <citation type="submission" date="2015-01" db="EMBL/GenBank/DDBJ databases">
        <title>The Genome Sequence of Exophiala spinifera CBS89968.</title>
        <authorList>
            <consortium name="The Broad Institute Genomics Platform"/>
            <person name="Cuomo C."/>
            <person name="de Hoog S."/>
            <person name="Gorbushina A."/>
            <person name="Stielow B."/>
            <person name="Teixiera M."/>
            <person name="Abouelleil A."/>
            <person name="Chapman S.B."/>
            <person name="Priest M."/>
            <person name="Young S.K."/>
            <person name="Wortman J."/>
            <person name="Nusbaum C."/>
            <person name="Birren B."/>
        </authorList>
    </citation>
    <scope>NUCLEOTIDE SEQUENCE [LARGE SCALE GENOMIC DNA]</scope>
    <source>
        <strain evidence="2 3">CBS 89968</strain>
    </source>
</reference>
<feature type="region of interest" description="Disordered" evidence="1">
    <location>
        <begin position="180"/>
        <end position="223"/>
    </location>
</feature>
<name>A0A0D2BA80_9EURO</name>
<dbReference type="GeneID" id="27332604"/>
<dbReference type="HOGENOM" id="CLU_754465_0_0_1"/>
<organism evidence="2 3">
    <name type="scientific">Exophiala spinifera</name>
    <dbReference type="NCBI Taxonomy" id="91928"/>
    <lineage>
        <taxon>Eukaryota</taxon>
        <taxon>Fungi</taxon>
        <taxon>Dikarya</taxon>
        <taxon>Ascomycota</taxon>
        <taxon>Pezizomycotina</taxon>
        <taxon>Eurotiomycetes</taxon>
        <taxon>Chaetothyriomycetidae</taxon>
        <taxon>Chaetothyriales</taxon>
        <taxon>Herpotrichiellaceae</taxon>
        <taxon>Exophiala</taxon>
    </lineage>
</organism>
<feature type="compositionally biased region" description="Low complexity" evidence="1">
    <location>
        <begin position="198"/>
        <end position="223"/>
    </location>
</feature>
<dbReference type="EMBL" id="KN847495">
    <property type="protein sequence ID" value="KIW15475.1"/>
    <property type="molecule type" value="Genomic_DNA"/>
</dbReference>
<dbReference type="RefSeq" id="XP_016235691.1">
    <property type="nucleotide sequence ID" value="XM_016379864.1"/>
</dbReference>
<evidence type="ECO:0000313" key="2">
    <source>
        <dbReference type="EMBL" id="KIW15475.1"/>
    </source>
</evidence>
<proteinExistence type="predicted"/>
<dbReference type="VEuPathDB" id="FungiDB:PV08_05521"/>
<accession>A0A0D2BA80</accession>
<dbReference type="OrthoDB" id="4157274at2759"/>
<keyword evidence="3" id="KW-1185">Reference proteome</keyword>
<gene>
    <name evidence="2" type="ORF">PV08_05521</name>
</gene>